<evidence type="ECO:0000259" key="2">
    <source>
        <dbReference type="PROSITE" id="PS51831"/>
    </source>
</evidence>
<dbReference type="PANTHER" id="PTHR43155">
    <property type="entry name" value="CYCLIC DI-GMP PHOSPHODIESTERASE PA4108-RELATED"/>
    <property type="match status" value="1"/>
</dbReference>
<evidence type="ECO:0000313" key="4">
    <source>
        <dbReference type="EMBL" id="SFJ72924.1"/>
    </source>
</evidence>
<evidence type="ECO:0000256" key="1">
    <source>
        <dbReference type="SAM" id="Phobius"/>
    </source>
</evidence>
<dbReference type="Gene3D" id="1.10.3210.10">
    <property type="entry name" value="Hypothetical protein af1432"/>
    <property type="match status" value="1"/>
</dbReference>
<organism evidence="4 5">
    <name type="scientific">Succinivibrio dextrinosolvens</name>
    <dbReference type="NCBI Taxonomy" id="83771"/>
    <lineage>
        <taxon>Bacteria</taxon>
        <taxon>Pseudomonadati</taxon>
        <taxon>Pseudomonadota</taxon>
        <taxon>Gammaproteobacteria</taxon>
        <taxon>Aeromonadales</taxon>
        <taxon>Succinivibrionaceae</taxon>
        <taxon>Succinivibrio</taxon>
    </lineage>
</organism>
<dbReference type="InterPro" id="IPR013783">
    <property type="entry name" value="Ig-like_fold"/>
</dbReference>
<dbReference type="InterPro" id="IPR006674">
    <property type="entry name" value="HD_domain"/>
</dbReference>
<dbReference type="SUPFAM" id="SSF109604">
    <property type="entry name" value="HD-domain/PDEase-like"/>
    <property type="match status" value="1"/>
</dbReference>
<evidence type="ECO:0000259" key="3">
    <source>
        <dbReference type="PROSITE" id="PS51832"/>
    </source>
</evidence>
<dbReference type="InterPro" id="IPR006675">
    <property type="entry name" value="HDIG_dom"/>
</dbReference>
<feature type="transmembrane region" description="Helical" evidence="1">
    <location>
        <begin position="44"/>
        <end position="65"/>
    </location>
</feature>
<dbReference type="InterPro" id="IPR011047">
    <property type="entry name" value="Quinoprotein_ADH-like_sf"/>
</dbReference>
<feature type="transmembrane region" description="Helical" evidence="1">
    <location>
        <begin position="158"/>
        <end position="176"/>
    </location>
</feature>
<reference evidence="4 5" key="1">
    <citation type="submission" date="2016-10" db="EMBL/GenBank/DDBJ databases">
        <authorList>
            <person name="Varghese N."/>
            <person name="Submissions S."/>
        </authorList>
    </citation>
    <scope>NUCLEOTIDE SEQUENCE [LARGE SCALE GENOMIC DNA]</scope>
    <source>
        <strain evidence="4 5">22B</strain>
    </source>
</reference>
<evidence type="ECO:0000313" key="5">
    <source>
        <dbReference type="Proteomes" id="UP000243374"/>
    </source>
</evidence>
<feature type="domain" description="HD-GYP" evidence="3">
    <location>
        <begin position="989"/>
        <end position="1184"/>
    </location>
</feature>
<keyword evidence="1" id="KW-0812">Transmembrane</keyword>
<name>A0A662Z7K2_9GAMM</name>
<keyword evidence="1" id="KW-1133">Transmembrane helix</keyword>
<dbReference type="GO" id="GO:0008081">
    <property type="term" value="F:phosphoric diester hydrolase activity"/>
    <property type="evidence" value="ECO:0007669"/>
    <property type="project" value="UniProtKB-ARBA"/>
</dbReference>
<dbReference type="PROSITE" id="PS51831">
    <property type="entry name" value="HD"/>
    <property type="match status" value="1"/>
</dbReference>
<accession>A0A662Z7K2</accession>
<dbReference type="OrthoDB" id="176203at2"/>
<dbReference type="NCBIfam" id="TIGR00277">
    <property type="entry name" value="HDIG"/>
    <property type="match status" value="1"/>
</dbReference>
<dbReference type="PROSITE" id="PS51832">
    <property type="entry name" value="HD_GYP"/>
    <property type="match status" value="1"/>
</dbReference>
<gene>
    <name evidence="4" type="ORF">SAMN04487865_100158</name>
</gene>
<proteinExistence type="predicted"/>
<dbReference type="Proteomes" id="UP000243374">
    <property type="component" value="Unassembled WGS sequence"/>
</dbReference>
<dbReference type="CDD" id="cd00077">
    <property type="entry name" value="HDc"/>
    <property type="match status" value="1"/>
</dbReference>
<dbReference type="EMBL" id="FOSF01000001">
    <property type="protein sequence ID" value="SFJ72924.1"/>
    <property type="molecule type" value="Genomic_DNA"/>
</dbReference>
<feature type="transmembrane region" description="Helical" evidence="1">
    <location>
        <begin position="12"/>
        <end position="32"/>
    </location>
</feature>
<dbReference type="SUPFAM" id="SSF50998">
    <property type="entry name" value="Quinoprotein alcohol dehydrogenase-like"/>
    <property type="match status" value="1"/>
</dbReference>
<protein>
    <submittedName>
        <fullName evidence="4">Energy-coupling factor transport system substrate-specific component</fullName>
    </submittedName>
</protein>
<dbReference type="InterPro" id="IPR015943">
    <property type="entry name" value="WD40/YVTN_repeat-like_dom_sf"/>
</dbReference>
<dbReference type="Gene3D" id="2.130.10.10">
    <property type="entry name" value="YVTN repeat-like/Quinoprotein amine dehydrogenase"/>
    <property type="match status" value="3"/>
</dbReference>
<dbReference type="Pfam" id="PF07494">
    <property type="entry name" value="Reg_prop"/>
    <property type="match status" value="1"/>
</dbReference>
<dbReference type="SMART" id="SM00471">
    <property type="entry name" value="HDc"/>
    <property type="match status" value="1"/>
</dbReference>
<dbReference type="InterPro" id="IPR037522">
    <property type="entry name" value="HD_GYP_dom"/>
</dbReference>
<dbReference type="InterPro" id="IPR003607">
    <property type="entry name" value="HD/PDEase_dom"/>
</dbReference>
<dbReference type="Gene3D" id="2.60.40.10">
    <property type="entry name" value="Immunoglobulins"/>
    <property type="match status" value="1"/>
</dbReference>
<dbReference type="InterPro" id="IPR011110">
    <property type="entry name" value="Reg_prop"/>
</dbReference>
<dbReference type="Pfam" id="PF13487">
    <property type="entry name" value="HD_5"/>
    <property type="match status" value="1"/>
</dbReference>
<keyword evidence="1" id="KW-0472">Membrane</keyword>
<dbReference type="AlphaFoldDB" id="A0A662Z7K2"/>
<feature type="transmembrane region" description="Helical" evidence="1">
    <location>
        <begin position="101"/>
        <end position="121"/>
    </location>
</feature>
<dbReference type="SUPFAM" id="SSF63829">
    <property type="entry name" value="Calcium-dependent phosphotriesterase"/>
    <property type="match status" value="1"/>
</dbReference>
<feature type="transmembrane region" description="Helical" evidence="1">
    <location>
        <begin position="197"/>
        <end position="214"/>
    </location>
</feature>
<feature type="domain" description="HD" evidence="2">
    <location>
        <begin position="1011"/>
        <end position="1133"/>
    </location>
</feature>
<keyword evidence="5" id="KW-1185">Reference proteome</keyword>
<feature type="transmembrane region" description="Helical" evidence="1">
    <location>
        <begin position="948"/>
        <end position="972"/>
    </location>
</feature>
<sequence>MNSTKNKYQNIVFILFFSLLNCVGIILSHKLNLPLWLDSIGTMLGVYFYGVYAGILCIFVNITSLCFLDSFNVVSPLISAFLIYGTSFFKNKHRFDVNSIMLFSAFVIFFSFIISLCINFIDSQQLNDNLWSNSIIAFCRDNGIQLIGLPLAAFYLEFLDKLVSVFLFFISVRFIFSRTTWFKNFNKVEVMGRSRSSLKIALILFAGFIGLLNYPSDVEASVFKVFARESQPQTDFLSFSVQQTVFNQKNGLLSGNVTSIATTSDGYIWIGTYAGLLKYDGNSFHRDHGFEIIRNIKCLYADGDRLWVGTTDQGVFLVEGGRVVNQLSEKDGLLSDYVTGIAVDNNNLIYITTPSGINILNAESGSYKISQACKDGNFTSLSYGSGYIFAIDLNGIVHCFKNGEEALKIKPSEHTYFTYALYAEDGYLYLSDTSNTVSRYAYDGKEFSKTASFSNGKMKGIKSMFFSSLGENIKTVFISSDSGIFFIEDSEINRIETENFNGSIEQGIRDFQGNLWFASSRFGLIRFYISPVVMVPALKNHVVNCITKWRGNYIVGTDEGIKAFVSDFSEPVDFELSKYLDGVRVRDVYVDSAGYLWVCTHGRGVFRIKDDIELFTEENGLASNKTRSVLEVSDSRIMISGSSGISFFDSKQGIIDLGDILKKKLTVLCSSKGPNDDIYLGTNGNGIYVLRDYALNRIINKKNGLNSDTILKLYPLKNKKGVIAVTGNGLCYIDDEYQVKELKNFPYFNNYDIVDLGNDNVAVTGSNGVFIVELQDLINDSNDYSTEHLDGSYGFTEPLTSNSRNFKDGKSLFLCSNSGLFVLDTQNYHHKAKGFKLNIESIKVDGVELDLRGTDKIEIPRASKKLSISPNILNFTPENPYVGVCLEGVDESYTFKKQKDLSEINYTNLAPGNYVFNMALFDSKRELTSDILRFPFSKAYAFYDSKLFIIYFVLVSCLIIAYFTFFIVKLWMQKIIDEKQHLLELAEQQIKMGDETIMTIAQALDARDPRTKSHSVRVADYSVMIARKLGFNEKQCSNLRKIALLHDIGKIGIPDRILNKPSRLTDEEYSIMKSHVTIGADILKNFKSIDNLADGIKYHHERYDGKGYALGLKGEEIPIIGRIISVADAFDAMSANRVYRNGLDLDRIIYELKRGIGTQFDPKCAEIMLELISSGALNKYIKES</sequence>
<dbReference type="RefSeq" id="WP_074837868.1">
    <property type="nucleotide sequence ID" value="NZ_CP047056.1"/>
</dbReference>